<name>G8RI42_MYCRN</name>
<dbReference type="PANTHER" id="PTHR35176">
    <property type="entry name" value="HEME OXYGENASE HI_0854-RELATED"/>
    <property type="match status" value="1"/>
</dbReference>
<dbReference type="InterPro" id="IPR011576">
    <property type="entry name" value="Pyridox_Oxase_N"/>
</dbReference>
<dbReference type="HOGENOM" id="CLU_1494680_0_0_11"/>
<feature type="domain" description="Pyridoxamine 5'-phosphate oxidase N-terminal" evidence="2">
    <location>
        <begin position="21"/>
        <end position="131"/>
    </location>
</feature>
<evidence type="ECO:0000259" key="2">
    <source>
        <dbReference type="Pfam" id="PF01243"/>
    </source>
</evidence>
<evidence type="ECO:0000313" key="4">
    <source>
        <dbReference type="Proteomes" id="UP000005442"/>
    </source>
</evidence>
<gene>
    <name evidence="3" type="ordered locus">MycrhN_2807</name>
</gene>
<dbReference type="Proteomes" id="UP000005442">
    <property type="component" value="Chromosome"/>
</dbReference>
<dbReference type="GO" id="GO:0016627">
    <property type="term" value="F:oxidoreductase activity, acting on the CH-CH group of donors"/>
    <property type="evidence" value="ECO:0007669"/>
    <property type="project" value="TreeGrafter"/>
</dbReference>
<dbReference type="PANTHER" id="PTHR35176:SF6">
    <property type="entry name" value="HEME OXYGENASE HI_0854-RELATED"/>
    <property type="match status" value="1"/>
</dbReference>
<protein>
    <submittedName>
        <fullName evidence="3">Putative stress protein (General stress protein 26)</fullName>
    </submittedName>
</protein>
<sequence>MLGVEIMTAQRVTWDVVLNHLRKRNFAVISTSDEAGTPHSAGVNYGVSGAGPEVVLYVMTRRHLRKARNVAQNPAVSLVVPLTRRLLWSLPPPTIQLNGQAEIVDWTDEDGTDVFEGFWIGRRILKAYQEFHRRGETRICFLKVTPDPVINTYMVGSSIWKLRTRMESGAAKVVNPRGRR</sequence>
<dbReference type="eggNOG" id="COG3467">
    <property type="taxonomic scope" value="Bacteria"/>
</dbReference>
<reference evidence="3 4" key="1">
    <citation type="submission" date="2011-12" db="EMBL/GenBank/DDBJ databases">
        <title>Complete sequence of Mycobacterium rhodesiae NBB3.</title>
        <authorList>
            <consortium name="US DOE Joint Genome Institute"/>
            <person name="Lucas S."/>
            <person name="Han J."/>
            <person name="Lapidus A."/>
            <person name="Cheng J.-F."/>
            <person name="Goodwin L."/>
            <person name="Pitluck S."/>
            <person name="Peters L."/>
            <person name="Mikhailova N."/>
            <person name="Gu W."/>
            <person name="Detter J.C."/>
            <person name="Han C."/>
            <person name="Tapia R."/>
            <person name="Land M."/>
            <person name="Hauser L."/>
            <person name="Kyrpides N."/>
            <person name="Ivanova N."/>
            <person name="Pagani I."/>
            <person name="Mattes T."/>
            <person name="Holmes A."/>
            <person name="Rutledge P."/>
            <person name="Paulsen I."/>
            <person name="Coleman N."/>
            <person name="Woyke T."/>
        </authorList>
    </citation>
    <scope>NUCLEOTIDE SEQUENCE [LARGE SCALE GENOMIC DNA]</scope>
    <source>
        <strain evidence="3 4">NBB3</strain>
    </source>
</reference>
<dbReference type="GO" id="GO:0005829">
    <property type="term" value="C:cytosol"/>
    <property type="evidence" value="ECO:0007669"/>
    <property type="project" value="TreeGrafter"/>
</dbReference>
<dbReference type="AlphaFoldDB" id="G8RI42"/>
<evidence type="ECO:0000256" key="1">
    <source>
        <dbReference type="ARBA" id="ARBA00023002"/>
    </source>
</evidence>
<proteinExistence type="predicted"/>
<accession>G8RI42</accession>
<dbReference type="EMBL" id="CP003169">
    <property type="protein sequence ID" value="AEV73379.1"/>
    <property type="molecule type" value="Genomic_DNA"/>
</dbReference>
<evidence type="ECO:0000313" key="3">
    <source>
        <dbReference type="EMBL" id="AEV73379.1"/>
    </source>
</evidence>
<dbReference type="Pfam" id="PF01243">
    <property type="entry name" value="PNPOx_N"/>
    <property type="match status" value="1"/>
</dbReference>
<organism evidence="3 4">
    <name type="scientific">Mycolicibacterium rhodesiae (strain NBB3)</name>
    <name type="common">Mycobacterium rhodesiae</name>
    <dbReference type="NCBI Taxonomy" id="710685"/>
    <lineage>
        <taxon>Bacteria</taxon>
        <taxon>Bacillati</taxon>
        <taxon>Actinomycetota</taxon>
        <taxon>Actinomycetes</taxon>
        <taxon>Mycobacteriales</taxon>
        <taxon>Mycobacteriaceae</taxon>
        <taxon>Mycolicibacterium</taxon>
    </lineage>
</organism>
<dbReference type="KEGG" id="mrh:MycrhN_2807"/>
<dbReference type="InterPro" id="IPR012349">
    <property type="entry name" value="Split_barrel_FMN-bd"/>
</dbReference>
<keyword evidence="4" id="KW-1185">Reference proteome</keyword>
<dbReference type="PATRIC" id="fig|710685.3.peg.2797"/>
<dbReference type="InterPro" id="IPR052019">
    <property type="entry name" value="F420H2_bilvrd_red/Heme_oxyg"/>
</dbReference>
<keyword evidence="1" id="KW-0560">Oxidoreductase</keyword>
<dbReference type="GO" id="GO:0070967">
    <property type="term" value="F:coenzyme F420 binding"/>
    <property type="evidence" value="ECO:0007669"/>
    <property type="project" value="TreeGrafter"/>
</dbReference>
<dbReference type="SUPFAM" id="SSF50475">
    <property type="entry name" value="FMN-binding split barrel"/>
    <property type="match status" value="1"/>
</dbReference>
<dbReference type="Gene3D" id="2.30.110.10">
    <property type="entry name" value="Electron Transport, Fmn-binding Protein, Chain A"/>
    <property type="match status" value="1"/>
</dbReference>